<gene>
    <name evidence="5" type="ORF">GCM10009775_26490</name>
</gene>
<dbReference type="SUPFAM" id="SSF52141">
    <property type="entry name" value="Uracil-DNA glycosylase-like"/>
    <property type="match status" value="1"/>
</dbReference>
<keyword evidence="6" id="KW-1185">Reference proteome</keyword>
<accession>A0ABP5B667</accession>
<evidence type="ECO:0000256" key="3">
    <source>
        <dbReference type="ARBA" id="ARBA00023204"/>
    </source>
</evidence>
<dbReference type="Proteomes" id="UP001501343">
    <property type="component" value="Unassembled WGS sequence"/>
</dbReference>
<proteinExistence type="predicted"/>
<organism evidence="5 6">
    <name type="scientific">Microbacterium aoyamense</name>
    <dbReference type="NCBI Taxonomy" id="344166"/>
    <lineage>
        <taxon>Bacteria</taxon>
        <taxon>Bacillati</taxon>
        <taxon>Actinomycetota</taxon>
        <taxon>Actinomycetes</taxon>
        <taxon>Micrococcales</taxon>
        <taxon>Microbacteriaceae</taxon>
        <taxon>Microbacterium</taxon>
    </lineage>
</organism>
<evidence type="ECO:0000313" key="6">
    <source>
        <dbReference type="Proteomes" id="UP001501343"/>
    </source>
</evidence>
<dbReference type="PANTHER" id="PTHR12159:SF9">
    <property type="entry name" value="G_T MISMATCH-SPECIFIC THYMINE DNA GLYCOSYLASE"/>
    <property type="match status" value="1"/>
</dbReference>
<dbReference type="InterPro" id="IPR015637">
    <property type="entry name" value="MUG/TDG"/>
</dbReference>
<keyword evidence="1" id="KW-0227">DNA damage</keyword>
<evidence type="ECO:0000313" key="5">
    <source>
        <dbReference type="EMBL" id="GAA1933199.1"/>
    </source>
</evidence>
<dbReference type="PANTHER" id="PTHR12159">
    <property type="entry name" value="G/T AND G/U MISMATCH-SPECIFIC DNA GLYCOSYLASE"/>
    <property type="match status" value="1"/>
</dbReference>
<dbReference type="InterPro" id="IPR005122">
    <property type="entry name" value="Uracil-DNA_glycosylase-like"/>
</dbReference>
<evidence type="ECO:0000259" key="4">
    <source>
        <dbReference type="SMART" id="SM00986"/>
    </source>
</evidence>
<protein>
    <recommendedName>
        <fullName evidence="4">Uracil-DNA glycosylase-like domain-containing protein</fullName>
    </recommendedName>
</protein>
<dbReference type="SMART" id="SM00986">
    <property type="entry name" value="UDG"/>
    <property type="match status" value="1"/>
</dbReference>
<sequence length="241" mass="25929">MNAREPNIDFSVSVGSSASSERTRSAIALCASFIGMDRSWQAARTRSRQTGPMGFTRGELEGFRDRAIPEFMPRHPRLVFVGINPGLWTAATGVPFARPGNRFYPALVEAGIVPRLPVIDDDGMPEADRRMFFDAGIGITSIVQRATARADELTRDELREGARRLTTEIEELSPKAVAIVGVTAYRVGFDRPKAIVGRQPDGLGGAQLWVLPNPSGLNAHDTVASLAAAYAEPARAAGVLA</sequence>
<dbReference type="CDD" id="cd10028">
    <property type="entry name" value="UDG-F2_TDG_MUG"/>
    <property type="match status" value="1"/>
</dbReference>
<dbReference type="InterPro" id="IPR036895">
    <property type="entry name" value="Uracil-DNA_glycosylase-like_sf"/>
</dbReference>
<keyword evidence="2" id="KW-0378">Hydrolase</keyword>
<dbReference type="EMBL" id="BAAAOF010000005">
    <property type="protein sequence ID" value="GAA1933199.1"/>
    <property type="molecule type" value="Genomic_DNA"/>
</dbReference>
<reference evidence="6" key="1">
    <citation type="journal article" date="2019" name="Int. J. Syst. Evol. Microbiol.">
        <title>The Global Catalogue of Microorganisms (GCM) 10K type strain sequencing project: providing services to taxonomists for standard genome sequencing and annotation.</title>
        <authorList>
            <consortium name="The Broad Institute Genomics Platform"/>
            <consortium name="The Broad Institute Genome Sequencing Center for Infectious Disease"/>
            <person name="Wu L."/>
            <person name="Ma J."/>
        </authorList>
    </citation>
    <scope>NUCLEOTIDE SEQUENCE [LARGE SCALE GENOMIC DNA]</scope>
    <source>
        <strain evidence="6">JCM 14900</strain>
    </source>
</reference>
<dbReference type="Gene3D" id="3.40.470.10">
    <property type="entry name" value="Uracil-DNA glycosylase-like domain"/>
    <property type="match status" value="1"/>
</dbReference>
<feature type="domain" description="Uracil-DNA glycosylase-like" evidence="4">
    <location>
        <begin position="69"/>
        <end position="231"/>
    </location>
</feature>
<dbReference type="Pfam" id="PF03167">
    <property type="entry name" value="UDG"/>
    <property type="match status" value="1"/>
</dbReference>
<evidence type="ECO:0000256" key="1">
    <source>
        <dbReference type="ARBA" id="ARBA00022763"/>
    </source>
</evidence>
<dbReference type="SMART" id="SM00987">
    <property type="entry name" value="UreE_C"/>
    <property type="match status" value="1"/>
</dbReference>
<evidence type="ECO:0000256" key="2">
    <source>
        <dbReference type="ARBA" id="ARBA00022801"/>
    </source>
</evidence>
<comment type="caution">
    <text evidence="5">The sequence shown here is derived from an EMBL/GenBank/DDBJ whole genome shotgun (WGS) entry which is preliminary data.</text>
</comment>
<name>A0ABP5B667_9MICO</name>
<keyword evidence="3" id="KW-0234">DNA repair</keyword>